<dbReference type="EMBL" id="BAABLK010000028">
    <property type="protein sequence ID" value="GAA5227474.1"/>
    <property type="molecule type" value="Genomic_DNA"/>
</dbReference>
<keyword evidence="2" id="KW-1185">Reference proteome</keyword>
<name>A0ABP9TKV6_9MICC</name>
<reference evidence="2" key="1">
    <citation type="journal article" date="2019" name="Int. J. Syst. Evol. Microbiol.">
        <title>The Global Catalogue of Microorganisms (GCM) 10K type strain sequencing project: providing services to taxonomists for standard genome sequencing and annotation.</title>
        <authorList>
            <consortium name="The Broad Institute Genomics Platform"/>
            <consortium name="The Broad Institute Genome Sequencing Center for Infectious Disease"/>
            <person name="Wu L."/>
            <person name="Ma J."/>
        </authorList>
    </citation>
    <scope>NUCLEOTIDE SEQUENCE [LARGE SCALE GENOMIC DNA]</scope>
    <source>
        <strain evidence="2">JCM 18952</strain>
    </source>
</reference>
<comment type="caution">
    <text evidence="1">The sequence shown here is derived from an EMBL/GenBank/DDBJ whole genome shotgun (WGS) entry which is preliminary data.</text>
</comment>
<dbReference type="Proteomes" id="UP001501257">
    <property type="component" value="Unassembled WGS sequence"/>
</dbReference>
<evidence type="ECO:0000313" key="1">
    <source>
        <dbReference type="EMBL" id="GAA5227474.1"/>
    </source>
</evidence>
<gene>
    <name evidence="1" type="ORF">GCM10025778_20070</name>
</gene>
<evidence type="ECO:0000313" key="2">
    <source>
        <dbReference type="Proteomes" id="UP001501257"/>
    </source>
</evidence>
<protein>
    <submittedName>
        <fullName evidence="1">Uncharacterized protein</fullName>
    </submittedName>
</protein>
<proteinExistence type="predicted"/>
<organism evidence="1 2">
    <name type="scientific">Paeniglutamicibacter antarcticus</name>
    <dbReference type="NCBI Taxonomy" id="494023"/>
    <lineage>
        <taxon>Bacteria</taxon>
        <taxon>Bacillati</taxon>
        <taxon>Actinomycetota</taxon>
        <taxon>Actinomycetes</taxon>
        <taxon>Micrococcales</taxon>
        <taxon>Micrococcaceae</taxon>
        <taxon>Paeniglutamicibacter</taxon>
    </lineage>
</organism>
<accession>A0ABP9TKV6</accession>
<sequence length="78" mass="7969">MQTQGRKFRGKSMVAVNIKAPGEAPMGGTVRNLAAAWTIGWSASGIGLDANAVAGSGMVLKPLPSATLETAFPAHSFL</sequence>